<keyword evidence="4" id="KW-1185">Reference proteome</keyword>
<dbReference type="Pfam" id="PF00078">
    <property type="entry name" value="RVT_1"/>
    <property type="match status" value="1"/>
</dbReference>
<dbReference type="InterPro" id="IPR000477">
    <property type="entry name" value="RT_dom"/>
</dbReference>
<organism evidence="3 4">
    <name type="scientific">Porites lobata</name>
    <dbReference type="NCBI Taxonomy" id="104759"/>
    <lineage>
        <taxon>Eukaryota</taxon>
        <taxon>Metazoa</taxon>
        <taxon>Cnidaria</taxon>
        <taxon>Anthozoa</taxon>
        <taxon>Hexacorallia</taxon>
        <taxon>Scleractinia</taxon>
        <taxon>Fungiina</taxon>
        <taxon>Poritidae</taxon>
        <taxon>Porites</taxon>
    </lineage>
</organism>
<dbReference type="Pfam" id="PF26215">
    <property type="entry name" value="HTH_animal"/>
    <property type="match status" value="1"/>
</dbReference>
<gene>
    <name evidence="3" type="ORF">PLOB_00035325</name>
</gene>
<dbReference type="InterPro" id="IPR035901">
    <property type="entry name" value="GIY-YIG_endonuc_sf"/>
</dbReference>
<dbReference type="PANTHER" id="PTHR21301:SF10">
    <property type="entry name" value="REVERSE TRANSCRIPTASE DOMAIN-CONTAINING PROTEIN"/>
    <property type="match status" value="1"/>
</dbReference>
<dbReference type="Gene3D" id="3.40.1440.10">
    <property type="entry name" value="GIY-YIG endonuclease"/>
    <property type="match status" value="1"/>
</dbReference>
<dbReference type="PROSITE" id="PS50878">
    <property type="entry name" value="RT_POL"/>
    <property type="match status" value="1"/>
</dbReference>
<feature type="non-terminal residue" evidence="3">
    <location>
        <position position="1"/>
    </location>
</feature>
<evidence type="ECO:0000313" key="3">
    <source>
        <dbReference type="EMBL" id="CAH3037129.1"/>
    </source>
</evidence>
<evidence type="ECO:0000259" key="2">
    <source>
        <dbReference type="PROSITE" id="PS50878"/>
    </source>
</evidence>
<feature type="domain" description="GIY-YIG" evidence="1">
    <location>
        <begin position="362"/>
        <end position="451"/>
    </location>
</feature>
<evidence type="ECO:0000313" key="4">
    <source>
        <dbReference type="Proteomes" id="UP001159405"/>
    </source>
</evidence>
<reference evidence="3 4" key="1">
    <citation type="submission" date="2022-05" db="EMBL/GenBank/DDBJ databases">
        <authorList>
            <consortium name="Genoscope - CEA"/>
            <person name="William W."/>
        </authorList>
    </citation>
    <scope>NUCLEOTIDE SEQUENCE [LARGE SCALE GENOMIC DNA]</scope>
</reference>
<protein>
    <recommendedName>
        <fullName evidence="5">Reverse transcriptase domain-containing protein</fullName>
    </recommendedName>
</protein>
<feature type="domain" description="Reverse transcriptase" evidence="2">
    <location>
        <begin position="1"/>
        <end position="200"/>
    </location>
</feature>
<evidence type="ECO:0000259" key="1">
    <source>
        <dbReference type="PROSITE" id="PS50164"/>
    </source>
</evidence>
<accession>A0ABN8MW21</accession>
<sequence length="469" mass="53801">VANCGSPTYQLSKYLTNVLKPLTDESRHKLRIQSTENFIDAIKTIQIPDDHKLVSFDVKSLFTSIPLQLALDCTENAIKNSTVELPLPTDDIMDLLNLCLTSTYFQYNGKHNKQLHGTAMGSPVSVVVAEIVMQNIEEQALATYTRTVPLWLRYVDDTFTAVHKDGIDDFHEHLNRQNADIQFTKEIEENGKIPFLDCLVTRDNNKLKTTIYRKPTHTDRLLDQSSYNPTSHKATTIRTLTRRAQLVCDSPDSLQDETDYLNKVFSKNNYNTDFVRRNTHSNTDSNFQTNSGPVTTATIPYIRGTSETIARILQPYNIRVAHLTAMFDILINYLSIYLSIKPITTLRRLLTNVKDKDKPEDRQGAVYKIKCCDCQASYIGETGRNLSTRLTEHKRATRNGDVNSHIAEHHLRTKHQIDWDSATCITYSTDYYQRLTLESWFTNLEQTSLNRSQQLPAPYKRLIDEIKQN</sequence>
<dbReference type="CDD" id="cd10442">
    <property type="entry name" value="GIY-YIG_PLEs"/>
    <property type="match status" value="1"/>
</dbReference>
<dbReference type="EMBL" id="CALNXK010000005">
    <property type="protein sequence ID" value="CAH3037129.1"/>
    <property type="molecule type" value="Genomic_DNA"/>
</dbReference>
<dbReference type="PROSITE" id="PS50164">
    <property type="entry name" value="GIY_YIG"/>
    <property type="match status" value="1"/>
</dbReference>
<dbReference type="PANTHER" id="PTHR21301">
    <property type="entry name" value="REVERSE TRANSCRIPTASE"/>
    <property type="match status" value="1"/>
</dbReference>
<dbReference type="InterPro" id="IPR000305">
    <property type="entry name" value="GIY-YIG_endonuc"/>
</dbReference>
<comment type="caution">
    <text evidence="3">The sequence shown here is derived from an EMBL/GenBank/DDBJ whole genome shotgun (WGS) entry which is preliminary data.</text>
</comment>
<evidence type="ECO:0008006" key="5">
    <source>
        <dbReference type="Google" id="ProtNLM"/>
    </source>
</evidence>
<proteinExistence type="predicted"/>
<dbReference type="InterPro" id="IPR058912">
    <property type="entry name" value="HTH_animal"/>
</dbReference>
<name>A0ABN8MW21_9CNID</name>
<dbReference type="Proteomes" id="UP001159405">
    <property type="component" value="Unassembled WGS sequence"/>
</dbReference>